<dbReference type="AntiFam" id="ANF00182">
    <property type="entry name" value="Shadow ORF (opposite rplL)"/>
</dbReference>
<keyword evidence="4" id="KW-1185">Reference proteome</keyword>
<evidence type="ECO:0000256" key="1">
    <source>
        <dbReference type="SAM" id="MobiDB-lite"/>
    </source>
</evidence>
<dbReference type="EMBL" id="JXTB01000077">
    <property type="protein sequence ID" value="PON66776.1"/>
    <property type="molecule type" value="Genomic_DNA"/>
</dbReference>
<comment type="caution">
    <text evidence="3">The sequence shown here is derived from an EMBL/GenBank/DDBJ whole genome shotgun (WGS) entry which is preliminary data.</text>
</comment>
<dbReference type="AlphaFoldDB" id="A0A2P5D0F1"/>
<evidence type="ECO:0008006" key="5">
    <source>
        <dbReference type="Google" id="ProtNLM"/>
    </source>
</evidence>
<proteinExistence type="predicted"/>
<evidence type="ECO:0000313" key="4">
    <source>
        <dbReference type="Proteomes" id="UP000237105"/>
    </source>
</evidence>
<sequence>SQRIIILRSKIKKKKKERKNNYSKVQNLKKKKKERKKPRKEYGAETYSKTTVAPDSLSFSIMGPASSLVTPFFNTTGTFSTKSLASFRPKLVKVLTSFMILIFAAASNFSSLISNAVFSAALASADADPDPSAADPAELGAETAGPYRLRPILRRKRTE</sequence>
<keyword evidence="2" id="KW-0472">Membrane</keyword>
<feature type="region of interest" description="Disordered" evidence="1">
    <location>
        <begin position="126"/>
        <end position="159"/>
    </location>
</feature>
<protein>
    <recommendedName>
        <fullName evidence="5">Transmembrane protein</fullName>
    </recommendedName>
</protein>
<feature type="region of interest" description="Disordered" evidence="1">
    <location>
        <begin position="12"/>
        <end position="45"/>
    </location>
</feature>
<dbReference type="OrthoDB" id="10401334at2759"/>
<keyword evidence="2" id="KW-1133">Transmembrane helix</keyword>
<feature type="compositionally biased region" description="Low complexity" evidence="1">
    <location>
        <begin position="126"/>
        <end position="137"/>
    </location>
</feature>
<accession>A0A2P5D0F1</accession>
<dbReference type="Proteomes" id="UP000237105">
    <property type="component" value="Unassembled WGS sequence"/>
</dbReference>
<keyword evidence="2" id="KW-0812">Transmembrane</keyword>
<feature type="non-terminal residue" evidence="3">
    <location>
        <position position="1"/>
    </location>
</feature>
<organism evidence="3 4">
    <name type="scientific">Parasponia andersonii</name>
    <name type="common">Sponia andersonii</name>
    <dbReference type="NCBI Taxonomy" id="3476"/>
    <lineage>
        <taxon>Eukaryota</taxon>
        <taxon>Viridiplantae</taxon>
        <taxon>Streptophyta</taxon>
        <taxon>Embryophyta</taxon>
        <taxon>Tracheophyta</taxon>
        <taxon>Spermatophyta</taxon>
        <taxon>Magnoliopsida</taxon>
        <taxon>eudicotyledons</taxon>
        <taxon>Gunneridae</taxon>
        <taxon>Pentapetalae</taxon>
        <taxon>rosids</taxon>
        <taxon>fabids</taxon>
        <taxon>Rosales</taxon>
        <taxon>Cannabaceae</taxon>
        <taxon>Parasponia</taxon>
    </lineage>
</organism>
<evidence type="ECO:0000313" key="3">
    <source>
        <dbReference type="EMBL" id="PON66776.1"/>
    </source>
</evidence>
<evidence type="ECO:0000256" key="2">
    <source>
        <dbReference type="SAM" id="Phobius"/>
    </source>
</evidence>
<feature type="compositionally biased region" description="Basic residues" evidence="1">
    <location>
        <begin position="27"/>
        <end position="39"/>
    </location>
</feature>
<gene>
    <name evidence="3" type="ORF">PanWU01x14_108130</name>
</gene>
<reference evidence="4" key="1">
    <citation type="submission" date="2016-06" db="EMBL/GenBank/DDBJ databases">
        <title>Parallel loss of symbiosis genes in relatives of nitrogen-fixing non-legume Parasponia.</title>
        <authorList>
            <person name="Van Velzen R."/>
            <person name="Holmer R."/>
            <person name="Bu F."/>
            <person name="Rutten L."/>
            <person name="Van Zeijl A."/>
            <person name="Liu W."/>
            <person name="Santuari L."/>
            <person name="Cao Q."/>
            <person name="Sharma T."/>
            <person name="Shen D."/>
            <person name="Roswanjaya Y."/>
            <person name="Wardhani T."/>
            <person name="Kalhor M.S."/>
            <person name="Jansen J."/>
            <person name="Van den Hoogen J."/>
            <person name="Gungor B."/>
            <person name="Hartog M."/>
            <person name="Hontelez J."/>
            <person name="Verver J."/>
            <person name="Yang W.-C."/>
            <person name="Schijlen E."/>
            <person name="Repin R."/>
            <person name="Schilthuizen M."/>
            <person name="Schranz E."/>
            <person name="Heidstra R."/>
            <person name="Miyata K."/>
            <person name="Fedorova E."/>
            <person name="Kohlen W."/>
            <person name="Bisseling T."/>
            <person name="Smit S."/>
            <person name="Geurts R."/>
        </authorList>
    </citation>
    <scope>NUCLEOTIDE SEQUENCE [LARGE SCALE GENOMIC DNA]</scope>
    <source>
        <strain evidence="4">cv. WU1-14</strain>
    </source>
</reference>
<feature type="transmembrane region" description="Helical" evidence="2">
    <location>
        <begin position="91"/>
        <end position="109"/>
    </location>
</feature>
<name>A0A2P5D0F1_PARAD</name>